<dbReference type="InterPro" id="IPR045249">
    <property type="entry name" value="HARBI1-like"/>
</dbReference>
<dbReference type="PANTHER" id="PTHR22930:SF221">
    <property type="entry name" value="NUCLEASE HARBI1"/>
    <property type="match status" value="1"/>
</dbReference>
<evidence type="ECO:0000256" key="4">
    <source>
        <dbReference type="ARBA" id="ARBA00022722"/>
    </source>
</evidence>
<comment type="cofactor">
    <cofactor evidence="1">
        <name>a divalent metal cation</name>
        <dbReference type="ChEBI" id="CHEBI:60240"/>
    </cofactor>
</comment>
<dbReference type="Proteomes" id="UP001418222">
    <property type="component" value="Unassembled WGS sequence"/>
</dbReference>
<comment type="caution">
    <text evidence="10">The sequence shown here is derived from an EMBL/GenBank/DDBJ whole genome shotgun (WGS) entry which is preliminary data.</text>
</comment>
<keyword evidence="4" id="KW-0540">Nuclease</keyword>
<evidence type="ECO:0000256" key="5">
    <source>
        <dbReference type="ARBA" id="ARBA00022723"/>
    </source>
</evidence>
<protein>
    <recommendedName>
        <fullName evidence="9">DDE Tnp4 domain-containing protein</fullName>
    </recommendedName>
</protein>
<keyword evidence="5" id="KW-0479">Metal-binding</keyword>
<evidence type="ECO:0000256" key="1">
    <source>
        <dbReference type="ARBA" id="ARBA00001968"/>
    </source>
</evidence>
<dbReference type="AlphaFoldDB" id="A0AAP0AZZ0"/>
<sequence>MAACDFNMCFTFVMPGWEGSAHDSRIFNFATSDPRYEFPNPPQGKYYLVDSGYPLQRGYLKPYQDTRYHLPDFARGGRRAEGKQEIFNHAHSSLRSVIERSFGVWKKKWAILRDMPSYRFDKQIAIVIATMCLHNYIRRHPSRVDIDFSEYEQRDRDQGMSSQSRQETCTDTAGGVEEMIALRNSIADQLCEARS</sequence>
<feature type="compositionally biased region" description="Polar residues" evidence="8">
    <location>
        <begin position="159"/>
        <end position="170"/>
    </location>
</feature>
<dbReference type="PANTHER" id="PTHR22930">
    <property type="match status" value="1"/>
</dbReference>
<dbReference type="EMBL" id="JBBWWQ010000018">
    <property type="protein sequence ID" value="KAK8921544.1"/>
    <property type="molecule type" value="Genomic_DNA"/>
</dbReference>
<evidence type="ECO:0000313" key="11">
    <source>
        <dbReference type="Proteomes" id="UP001418222"/>
    </source>
</evidence>
<keyword evidence="11" id="KW-1185">Reference proteome</keyword>
<keyword evidence="6" id="KW-0378">Hydrolase</keyword>
<dbReference type="GO" id="GO:0016787">
    <property type="term" value="F:hydrolase activity"/>
    <property type="evidence" value="ECO:0007669"/>
    <property type="project" value="UniProtKB-KW"/>
</dbReference>
<dbReference type="Pfam" id="PF13359">
    <property type="entry name" value="DDE_Tnp_4"/>
    <property type="match status" value="1"/>
</dbReference>
<evidence type="ECO:0000256" key="2">
    <source>
        <dbReference type="ARBA" id="ARBA00004123"/>
    </source>
</evidence>
<dbReference type="GO" id="GO:0004518">
    <property type="term" value="F:nuclease activity"/>
    <property type="evidence" value="ECO:0007669"/>
    <property type="project" value="UniProtKB-KW"/>
</dbReference>
<dbReference type="GO" id="GO:0046872">
    <property type="term" value="F:metal ion binding"/>
    <property type="evidence" value="ECO:0007669"/>
    <property type="project" value="UniProtKB-KW"/>
</dbReference>
<name>A0AAP0AZZ0_9ASPA</name>
<evidence type="ECO:0000256" key="8">
    <source>
        <dbReference type="SAM" id="MobiDB-lite"/>
    </source>
</evidence>
<evidence type="ECO:0000256" key="7">
    <source>
        <dbReference type="ARBA" id="ARBA00023242"/>
    </source>
</evidence>
<feature type="domain" description="DDE Tnp4" evidence="9">
    <location>
        <begin position="2"/>
        <end position="135"/>
    </location>
</feature>
<accession>A0AAP0AZZ0</accession>
<comment type="subcellular location">
    <subcellularLocation>
        <location evidence="2">Nucleus</location>
    </subcellularLocation>
</comment>
<evidence type="ECO:0000256" key="6">
    <source>
        <dbReference type="ARBA" id="ARBA00022801"/>
    </source>
</evidence>
<evidence type="ECO:0000256" key="3">
    <source>
        <dbReference type="ARBA" id="ARBA00006958"/>
    </source>
</evidence>
<gene>
    <name evidence="10" type="ORF">KSP39_PZI020514</name>
</gene>
<evidence type="ECO:0000313" key="10">
    <source>
        <dbReference type="EMBL" id="KAK8921544.1"/>
    </source>
</evidence>
<reference evidence="10 11" key="1">
    <citation type="journal article" date="2022" name="Nat. Plants">
        <title>Genomes of leafy and leafless Platanthera orchids illuminate the evolution of mycoheterotrophy.</title>
        <authorList>
            <person name="Li M.H."/>
            <person name="Liu K.W."/>
            <person name="Li Z."/>
            <person name="Lu H.C."/>
            <person name="Ye Q.L."/>
            <person name="Zhang D."/>
            <person name="Wang J.Y."/>
            <person name="Li Y.F."/>
            <person name="Zhong Z.M."/>
            <person name="Liu X."/>
            <person name="Yu X."/>
            <person name="Liu D.K."/>
            <person name="Tu X.D."/>
            <person name="Liu B."/>
            <person name="Hao Y."/>
            <person name="Liao X.Y."/>
            <person name="Jiang Y.T."/>
            <person name="Sun W.H."/>
            <person name="Chen J."/>
            <person name="Chen Y.Q."/>
            <person name="Ai Y."/>
            <person name="Zhai J.W."/>
            <person name="Wu S.S."/>
            <person name="Zhou Z."/>
            <person name="Hsiao Y.Y."/>
            <person name="Wu W.L."/>
            <person name="Chen Y.Y."/>
            <person name="Lin Y.F."/>
            <person name="Hsu J.L."/>
            <person name="Li C.Y."/>
            <person name="Wang Z.W."/>
            <person name="Zhao X."/>
            <person name="Zhong W.Y."/>
            <person name="Ma X.K."/>
            <person name="Ma L."/>
            <person name="Huang J."/>
            <person name="Chen G.Z."/>
            <person name="Huang M.Z."/>
            <person name="Huang L."/>
            <person name="Peng D.H."/>
            <person name="Luo Y.B."/>
            <person name="Zou S.Q."/>
            <person name="Chen S.P."/>
            <person name="Lan S."/>
            <person name="Tsai W.C."/>
            <person name="Van de Peer Y."/>
            <person name="Liu Z.J."/>
        </authorList>
    </citation>
    <scope>NUCLEOTIDE SEQUENCE [LARGE SCALE GENOMIC DNA]</scope>
    <source>
        <strain evidence="10">Lor287</strain>
    </source>
</reference>
<organism evidence="10 11">
    <name type="scientific">Platanthera zijinensis</name>
    <dbReference type="NCBI Taxonomy" id="2320716"/>
    <lineage>
        <taxon>Eukaryota</taxon>
        <taxon>Viridiplantae</taxon>
        <taxon>Streptophyta</taxon>
        <taxon>Embryophyta</taxon>
        <taxon>Tracheophyta</taxon>
        <taxon>Spermatophyta</taxon>
        <taxon>Magnoliopsida</taxon>
        <taxon>Liliopsida</taxon>
        <taxon>Asparagales</taxon>
        <taxon>Orchidaceae</taxon>
        <taxon>Orchidoideae</taxon>
        <taxon>Orchideae</taxon>
        <taxon>Orchidinae</taxon>
        <taxon>Platanthera</taxon>
    </lineage>
</organism>
<keyword evidence="7" id="KW-0539">Nucleus</keyword>
<proteinExistence type="inferred from homology"/>
<feature type="compositionally biased region" description="Basic and acidic residues" evidence="8">
    <location>
        <begin position="148"/>
        <end position="158"/>
    </location>
</feature>
<dbReference type="InterPro" id="IPR027806">
    <property type="entry name" value="HARBI1_dom"/>
</dbReference>
<feature type="region of interest" description="Disordered" evidence="8">
    <location>
        <begin position="148"/>
        <end position="170"/>
    </location>
</feature>
<comment type="similarity">
    <text evidence="3">Belongs to the HARBI1 family.</text>
</comment>
<evidence type="ECO:0000259" key="9">
    <source>
        <dbReference type="Pfam" id="PF13359"/>
    </source>
</evidence>
<dbReference type="GO" id="GO:0005634">
    <property type="term" value="C:nucleus"/>
    <property type="evidence" value="ECO:0007669"/>
    <property type="project" value="UniProtKB-SubCell"/>
</dbReference>